<dbReference type="EMBL" id="JAINWA010000003">
    <property type="protein sequence ID" value="MCD1655119.1"/>
    <property type="molecule type" value="Genomic_DNA"/>
</dbReference>
<dbReference type="InterPro" id="IPR010921">
    <property type="entry name" value="Trp_repressor/repl_initiator"/>
</dbReference>
<gene>
    <name evidence="8" type="ORF">K7J14_10450</name>
</gene>
<dbReference type="GO" id="GO:0005737">
    <property type="term" value="C:cytoplasm"/>
    <property type="evidence" value="ECO:0007669"/>
    <property type="project" value="UniProtKB-SubCell"/>
</dbReference>
<dbReference type="AlphaFoldDB" id="A0AAE3EI27"/>
<dbReference type="GO" id="GO:0043565">
    <property type="term" value="F:sequence-specific DNA binding"/>
    <property type="evidence" value="ECO:0007669"/>
    <property type="project" value="InterPro"/>
</dbReference>
<evidence type="ECO:0000313" key="8">
    <source>
        <dbReference type="EMBL" id="MCD1655119.1"/>
    </source>
</evidence>
<dbReference type="GO" id="GO:0003700">
    <property type="term" value="F:DNA-binding transcription factor activity"/>
    <property type="evidence" value="ECO:0007669"/>
    <property type="project" value="InterPro"/>
</dbReference>
<evidence type="ECO:0000256" key="6">
    <source>
        <dbReference type="ARBA" id="ARBA00023125"/>
    </source>
</evidence>
<comment type="subcellular location">
    <subcellularLocation>
        <location evidence="1">Cytoplasm</location>
    </subcellularLocation>
</comment>
<dbReference type="SUPFAM" id="SSF48295">
    <property type="entry name" value="TrpR-like"/>
    <property type="match status" value="1"/>
</dbReference>
<protein>
    <submittedName>
        <fullName evidence="8">Trp operon repressor</fullName>
    </submittedName>
</protein>
<dbReference type="Gene3D" id="1.10.1270.10">
    <property type="entry name" value="TrpR-like"/>
    <property type="match status" value="1"/>
</dbReference>
<comment type="similarity">
    <text evidence="2">Belongs to the TrpR family.</text>
</comment>
<evidence type="ECO:0000256" key="4">
    <source>
        <dbReference type="ARBA" id="ARBA00022491"/>
    </source>
</evidence>
<keyword evidence="3" id="KW-0963">Cytoplasm</keyword>
<name>A0AAE3EI27_9SPIR</name>
<evidence type="ECO:0000256" key="3">
    <source>
        <dbReference type="ARBA" id="ARBA00022490"/>
    </source>
</evidence>
<evidence type="ECO:0000256" key="1">
    <source>
        <dbReference type="ARBA" id="ARBA00004496"/>
    </source>
</evidence>
<evidence type="ECO:0000256" key="2">
    <source>
        <dbReference type="ARBA" id="ARBA00007027"/>
    </source>
</evidence>
<keyword evidence="7" id="KW-0804">Transcription</keyword>
<dbReference type="InterPro" id="IPR000831">
    <property type="entry name" value="Trp_repress"/>
</dbReference>
<evidence type="ECO:0000313" key="9">
    <source>
        <dbReference type="Proteomes" id="UP001198163"/>
    </source>
</evidence>
<keyword evidence="4" id="KW-0678">Repressor</keyword>
<dbReference type="InterPro" id="IPR038116">
    <property type="entry name" value="TrpR-like_sf"/>
</dbReference>
<dbReference type="Pfam" id="PF01371">
    <property type="entry name" value="Trp_repressor"/>
    <property type="match status" value="1"/>
</dbReference>
<accession>A0AAE3EI27</accession>
<dbReference type="InterPro" id="IPR013335">
    <property type="entry name" value="Trp_repress_bac"/>
</dbReference>
<sequence>MEENEILRKTAFQELCRALSRADDEELIEGFMSCLLTPTEVQEISSRWALVREIDAGTTQREIARKLGLSLCKITRGSKELKKENSPFKAMIDLGAE</sequence>
<dbReference type="PANTHER" id="PTHR38025:SF1">
    <property type="entry name" value="TRP OPERON REPRESSOR"/>
    <property type="match status" value="1"/>
</dbReference>
<keyword evidence="5" id="KW-0805">Transcription regulation</keyword>
<organism evidence="8 9">
    <name type="scientific">Teretinema zuelzerae</name>
    <dbReference type="NCBI Taxonomy" id="156"/>
    <lineage>
        <taxon>Bacteria</taxon>
        <taxon>Pseudomonadati</taxon>
        <taxon>Spirochaetota</taxon>
        <taxon>Spirochaetia</taxon>
        <taxon>Spirochaetales</taxon>
        <taxon>Treponemataceae</taxon>
        <taxon>Teretinema</taxon>
    </lineage>
</organism>
<reference evidence="8" key="1">
    <citation type="submission" date="2021-08" db="EMBL/GenBank/DDBJ databases">
        <title>Comparative analyses of Brucepasteria parasyntrophica and Teretinema zuelzerae.</title>
        <authorList>
            <person name="Song Y."/>
            <person name="Brune A."/>
        </authorList>
    </citation>
    <scope>NUCLEOTIDE SEQUENCE</scope>
    <source>
        <strain evidence="8">DSM 1903</strain>
    </source>
</reference>
<evidence type="ECO:0000256" key="5">
    <source>
        <dbReference type="ARBA" id="ARBA00023015"/>
    </source>
</evidence>
<proteinExistence type="inferred from homology"/>
<keyword evidence="6" id="KW-0238">DNA-binding</keyword>
<dbReference type="PANTHER" id="PTHR38025">
    <property type="entry name" value="TRP OPERON REPRESSOR"/>
    <property type="match status" value="1"/>
</dbReference>
<keyword evidence="9" id="KW-1185">Reference proteome</keyword>
<dbReference type="Proteomes" id="UP001198163">
    <property type="component" value="Unassembled WGS sequence"/>
</dbReference>
<evidence type="ECO:0000256" key="7">
    <source>
        <dbReference type="ARBA" id="ARBA00023163"/>
    </source>
</evidence>
<dbReference type="RefSeq" id="WP_230755938.1">
    <property type="nucleotide sequence ID" value="NZ_JAINWA010000003.1"/>
</dbReference>
<comment type="caution">
    <text evidence="8">The sequence shown here is derived from an EMBL/GenBank/DDBJ whole genome shotgun (WGS) entry which is preliminary data.</text>
</comment>